<dbReference type="Gene3D" id="3.10.350.10">
    <property type="entry name" value="LysM domain"/>
    <property type="match status" value="1"/>
</dbReference>
<sequence length="1107" mass="115501">MAHDSDRQYLAPQGPPPGMTQHTPVALPRQRSAANVLTGLAALLALLVLVIGVPLALAYFVGWPLPHSMPSGNLLSAKIDTKTFTNVLAILVWLAWAQFSACVLVEALAAARGIGMPGHVPLSGGSQLLARQLVAAVLLITASAASFAPGLSSLGRTPSDGPHRAPVAVTQVLQQGARGDAAMPAGGPTQRAATGIDARAATDMKATPAKGATKFYRVQPPAGRHHDSLWEIAQRHLDDGRRYQEIYELNKDRVQPDGSMLTKASLIRPGWILEMPADAHGGDLVADPAAPQTRPSMDAGMPSPTSSGAAHDAQSAVPGAGVQAGTQGGAPAATLDGRAGGTGGGAGGVSSISAVSPVSATEQTMNLAAVPSEAATIGRAAAAAHLAGDGSGQRSDAVQIIAGALSQFSQSQPPPSRHAPSPLSQSPHQAPHQSPTSPAHVNIPAGGHTGSAAQHNQTQHDQAHHNQAPDSNQSPFRLPLELVSAPLLAAGLLGALGRNRRRQLWNRSVGRRLTGPGDAAAGAEEAIRLGAGLGDVRFLNQALRELSASLATAGRELPPVQLANLTESGLELRLAEPVEAAPKPWHTRPDGLAWWVARTDVGSVAKRVVEAAVAPCPGLVTVGAIGPDAATRVLLDLEASGGVISVTGQDAMRRAVLAAMAVELLTNTWSDKMTVTLVGFAGDLTTLAPGRVHQSPTLEEVLPGLETELIERRRGLAEAGLDSVLGGRLGMVGGAGWPPHFIICANPVSNQLASRLARTIGDPSRLGIGYLIAGDVPGATWKASVDAAGRLRLPALGLELAAQNLPDDQYQSVLALFEATRDLDGEPIVPLTAEAAALEAQLRVTPTVSVRLLGDLEITGAYGELDEDRVEQAAEALTFLMLHRDGVHPRVLTSALFPRGAGNEIGDQVLHRLGTWLGVAPDGTPNLVTLPDGRLTVSQSVRSDWEMFKNMRALADLDPRYQDPKNRDQVLGQALGLVRGPLLAHRESNRYGWLAYESVEAEVPAMIADTAVELCELRLTLADPEGAIDAVRSGMRGSPSDEELCRALLRATHATGDEDRLREAITAIEQQTREVHGGRGLHPKTEALVDELLPGWREGHEVAAVGA</sequence>
<feature type="region of interest" description="Disordered" evidence="1">
    <location>
        <begin position="408"/>
        <end position="476"/>
    </location>
</feature>
<dbReference type="CDD" id="cd00118">
    <property type="entry name" value="LysM"/>
    <property type="match status" value="1"/>
</dbReference>
<dbReference type="Proteomes" id="UP000730482">
    <property type="component" value="Unassembled WGS sequence"/>
</dbReference>
<dbReference type="InterPro" id="IPR018392">
    <property type="entry name" value="LysM"/>
</dbReference>
<dbReference type="InterPro" id="IPR005158">
    <property type="entry name" value="BTAD"/>
</dbReference>
<gene>
    <name evidence="4" type="ORF">KGQ19_35990</name>
</gene>
<feature type="compositionally biased region" description="Gly residues" evidence="1">
    <location>
        <begin position="338"/>
        <end position="348"/>
    </location>
</feature>
<name>A0ABS5L1V0_9ACTN</name>
<feature type="region of interest" description="Disordered" evidence="1">
    <location>
        <begin position="1"/>
        <end position="24"/>
    </location>
</feature>
<dbReference type="InterPro" id="IPR052196">
    <property type="entry name" value="Bact_Kbp"/>
</dbReference>
<dbReference type="PANTHER" id="PTHR34700">
    <property type="entry name" value="POTASSIUM BINDING PROTEIN KBP"/>
    <property type="match status" value="1"/>
</dbReference>
<evidence type="ECO:0000313" key="5">
    <source>
        <dbReference type="Proteomes" id="UP000730482"/>
    </source>
</evidence>
<feature type="region of interest" description="Disordered" evidence="1">
    <location>
        <begin position="282"/>
        <end position="350"/>
    </location>
</feature>
<keyword evidence="2" id="KW-0472">Membrane</keyword>
<evidence type="ECO:0000256" key="1">
    <source>
        <dbReference type="SAM" id="MobiDB-lite"/>
    </source>
</evidence>
<comment type="caution">
    <text evidence="4">The sequence shown here is derived from an EMBL/GenBank/DDBJ whole genome shotgun (WGS) entry which is preliminary data.</text>
</comment>
<dbReference type="Gene3D" id="1.25.40.10">
    <property type="entry name" value="Tetratricopeptide repeat domain"/>
    <property type="match status" value="1"/>
</dbReference>
<dbReference type="EMBL" id="JAAFYZ010000179">
    <property type="protein sequence ID" value="MBS2552271.1"/>
    <property type="molecule type" value="Genomic_DNA"/>
</dbReference>
<organism evidence="4 5">
    <name type="scientific">Catenulispora pinistramenti</name>
    <dbReference type="NCBI Taxonomy" id="2705254"/>
    <lineage>
        <taxon>Bacteria</taxon>
        <taxon>Bacillati</taxon>
        <taxon>Actinomycetota</taxon>
        <taxon>Actinomycetes</taxon>
        <taxon>Catenulisporales</taxon>
        <taxon>Catenulisporaceae</taxon>
        <taxon>Catenulispora</taxon>
    </lineage>
</organism>
<reference evidence="4 5" key="1">
    <citation type="submission" date="2020-02" db="EMBL/GenBank/DDBJ databases">
        <title>Acidophilic actinobacteria isolated from forest soil.</title>
        <authorList>
            <person name="Golinska P."/>
        </authorList>
    </citation>
    <scope>NUCLEOTIDE SEQUENCE [LARGE SCALE GENOMIC DNA]</scope>
    <source>
        <strain evidence="4 5">NL8</strain>
    </source>
</reference>
<evidence type="ECO:0000259" key="3">
    <source>
        <dbReference type="Pfam" id="PF03704"/>
    </source>
</evidence>
<protein>
    <recommendedName>
        <fullName evidence="3">Bacterial transcriptional activator domain-containing protein</fullName>
    </recommendedName>
</protein>
<feature type="transmembrane region" description="Helical" evidence="2">
    <location>
        <begin position="83"/>
        <end position="108"/>
    </location>
</feature>
<dbReference type="InterPro" id="IPR036779">
    <property type="entry name" value="LysM_dom_sf"/>
</dbReference>
<dbReference type="InterPro" id="IPR011990">
    <property type="entry name" value="TPR-like_helical_dom_sf"/>
</dbReference>
<feature type="compositionally biased region" description="Polar residues" evidence="1">
    <location>
        <begin position="422"/>
        <end position="439"/>
    </location>
</feature>
<feature type="transmembrane region" description="Helical" evidence="2">
    <location>
        <begin position="128"/>
        <end position="148"/>
    </location>
</feature>
<keyword evidence="2" id="KW-0812">Transmembrane</keyword>
<feature type="domain" description="Bacterial transcriptional activator" evidence="3">
    <location>
        <begin position="944"/>
        <end position="1058"/>
    </location>
</feature>
<proteinExistence type="predicted"/>
<evidence type="ECO:0000256" key="2">
    <source>
        <dbReference type="SAM" id="Phobius"/>
    </source>
</evidence>
<dbReference type="Pfam" id="PF03704">
    <property type="entry name" value="BTAD"/>
    <property type="match status" value="1"/>
</dbReference>
<feature type="transmembrane region" description="Helical" evidence="2">
    <location>
        <begin position="36"/>
        <end position="63"/>
    </location>
</feature>
<accession>A0ABS5L1V0</accession>
<keyword evidence="5" id="KW-1185">Reference proteome</keyword>
<dbReference type="RefSeq" id="WP_212017697.1">
    <property type="nucleotide sequence ID" value="NZ_JAAFYZ010000179.1"/>
</dbReference>
<evidence type="ECO:0000313" key="4">
    <source>
        <dbReference type="EMBL" id="MBS2552271.1"/>
    </source>
</evidence>
<feature type="compositionally biased region" description="Polar residues" evidence="1">
    <location>
        <begin position="451"/>
        <end position="460"/>
    </location>
</feature>
<feature type="compositionally biased region" description="Low complexity" evidence="1">
    <location>
        <begin position="316"/>
        <end position="337"/>
    </location>
</feature>
<dbReference type="PANTHER" id="PTHR34700:SF4">
    <property type="entry name" value="PHAGE-LIKE ELEMENT PBSX PROTEIN XKDP"/>
    <property type="match status" value="1"/>
</dbReference>
<keyword evidence="2" id="KW-1133">Transmembrane helix</keyword>